<comment type="caution">
    <text evidence="1">The sequence shown here is derived from an EMBL/GenBank/DDBJ whole genome shotgun (WGS) entry which is preliminary data.</text>
</comment>
<dbReference type="EMBL" id="JAKLMC020000041">
    <property type="protein sequence ID" value="KAK5948941.1"/>
    <property type="molecule type" value="Genomic_DNA"/>
</dbReference>
<sequence>MYQLLDRSLVTAAKESVMLRLIDRIALILEHETPQDTSDTTAWTAGDLSAIRLSLLQKAGSQERTSGWLAAVNLLYRRRHTSTRMLLGLILRHEKEINAIEVRHNDLEAIWRDTLIKKVDGLDWEDWNASYAEVVEDAGEVRDQLIYQCVVLRVMEELLDALNDDSAERKEKVLKM</sequence>
<accession>A0AAN8EZA9</accession>
<evidence type="ECO:0000313" key="1">
    <source>
        <dbReference type="EMBL" id="KAK5948941.1"/>
    </source>
</evidence>
<protein>
    <submittedName>
        <fullName evidence="1">Uncharacterized protein</fullName>
    </submittedName>
</protein>
<proteinExistence type="predicted"/>
<organism evidence="1 2">
    <name type="scientific">Knufia fluminis</name>
    <dbReference type="NCBI Taxonomy" id="191047"/>
    <lineage>
        <taxon>Eukaryota</taxon>
        <taxon>Fungi</taxon>
        <taxon>Dikarya</taxon>
        <taxon>Ascomycota</taxon>
        <taxon>Pezizomycotina</taxon>
        <taxon>Eurotiomycetes</taxon>
        <taxon>Chaetothyriomycetidae</taxon>
        <taxon>Chaetothyriales</taxon>
        <taxon>Trichomeriaceae</taxon>
        <taxon>Knufia</taxon>
    </lineage>
</organism>
<gene>
    <name evidence="1" type="ORF">OHC33_010027</name>
</gene>
<reference evidence="1 2" key="1">
    <citation type="submission" date="2022-12" db="EMBL/GenBank/DDBJ databases">
        <title>Genomic features and morphological characterization of a novel Knufia sp. strain isolated from spacecraft assembly facility.</title>
        <authorList>
            <person name="Teixeira M."/>
            <person name="Chander A.M."/>
            <person name="Stajich J.E."/>
            <person name="Venkateswaran K."/>
        </authorList>
    </citation>
    <scope>NUCLEOTIDE SEQUENCE [LARGE SCALE GENOMIC DNA]</scope>
    <source>
        <strain evidence="1 2">FJI-L2-BK-P2</strain>
    </source>
</reference>
<dbReference type="Proteomes" id="UP001316803">
    <property type="component" value="Unassembled WGS sequence"/>
</dbReference>
<name>A0AAN8EZA9_9EURO</name>
<keyword evidence="2" id="KW-1185">Reference proteome</keyword>
<dbReference type="AlphaFoldDB" id="A0AAN8EZA9"/>
<evidence type="ECO:0000313" key="2">
    <source>
        <dbReference type="Proteomes" id="UP001316803"/>
    </source>
</evidence>